<accession>A0A3B7MZ86</accession>
<evidence type="ECO:0000256" key="1">
    <source>
        <dbReference type="ARBA" id="ARBA00023159"/>
    </source>
</evidence>
<dbReference type="InterPro" id="IPR035451">
    <property type="entry name" value="Ada-like_dom_sf"/>
</dbReference>
<dbReference type="EMBL" id="CP032157">
    <property type="protein sequence ID" value="AXY75611.1"/>
    <property type="molecule type" value="Genomic_DNA"/>
</dbReference>
<keyword evidence="4" id="KW-1185">Reference proteome</keyword>
<proteinExistence type="predicted"/>
<dbReference type="AlphaFoldDB" id="A0A3B7MZ86"/>
<evidence type="ECO:0000313" key="4">
    <source>
        <dbReference type="Proteomes" id="UP000263900"/>
    </source>
</evidence>
<reference evidence="3 4" key="1">
    <citation type="submission" date="2018-09" db="EMBL/GenBank/DDBJ databases">
        <title>Genome sequencing of strain 6GH32-13.</title>
        <authorList>
            <person name="Weon H.-Y."/>
            <person name="Heo J."/>
            <person name="Kwon S.-W."/>
        </authorList>
    </citation>
    <scope>NUCLEOTIDE SEQUENCE [LARGE SCALE GENOMIC DNA]</scope>
    <source>
        <strain evidence="3 4">5GH32-13</strain>
    </source>
</reference>
<dbReference type="RefSeq" id="WP_119051492.1">
    <property type="nucleotide sequence ID" value="NZ_CP032157.1"/>
</dbReference>
<sequence>MYHHDRLGKDAGERRLLLRRYIRSGEISLGGYKKAKIYGLLTCSSGKKMKVANRVFFRDEVEALQHGYRPCGHCMPEKYKQWKGQLLQK</sequence>
<dbReference type="GO" id="GO:0008168">
    <property type="term" value="F:methyltransferase activity"/>
    <property type="evidence" value="ECO:0007669"/>
    <property type="project" value="InterPro"/>
</dbReference>
<dbReference type="GO" id="GO:0006281">
    <property type="term" value="P:DNA repair"/>
    <property type="evidence" value="ECO:0007669"/>
    <property type="project" value="InterPro"/>
</dbReference>
<dbReference type="SUPFAM" id="SSF57884">
    <property type="entry name" value="Ada DNA repair protein, N-terminal domain (N-Ada 10)"/>
    <property type="match status" value="1"/>
</dbReference>
<organism evidence="3 4">
    <name type="scientific">Paraflavitalea soli</name>
    <dbReference type="NCBI Taxonomy" id="2315862"/>
    <lineage>
        <taxon>Bacteria</taxon>
        <taxon>Pseudomonadati</taxon>
        <taxon>Bacteroidota</taxon>
        <taxon>Chitinophagia</taxon>
        <taxon>Chitinophagales</taxon>
        <taxon>Chitinophagaceae</taxon>
        <taxon>Paraflavitalea</taxon>
    </lineage>
</organism>
<dbReference type="Gene3D" id="3.40.10.10">
    <property type="entry name" value="DNA Methylphosphotriester Repair Domain"/>
    <property type="match status" value="1"/>
</dbReference>
<feature type="domain" description="Ada DNA repair metal-binding" evidence="2">
    <location>
        <begin position="31"/>
        <end position="77"/>
    </location>
</feature>
<protein>
    <submittedName>
        <fullName evidence="3">Metal-binding protein</fullName>
    </submittedName>
</protein>
<dbReference type="KEGG" id="pseg:D3H65_17230"/>
<dbReference type="Proteomes" id="UP000263900">
    <property type="component" value="Chromosome"/>
</dbReference>
<keyword evidence="1" id="KW-0010">Activator</keyword>
<evidence type="ECO:0000313" key="3">
    <source>
        <dbReference type="EMBL" id="AXY75611.1"/>
    </source>
</evidence>
<gene>
    <name evidence="3" type="ORF">D3H65_17230</name>
</gene>
<name>A0A3B7MZ86_9BACT</name>
<dbReference type="InterPro" id="IPR004026">
    <property type="entry name" value="Ada_DNA_repair_Zn-bd"/>
</dbReference>
<dbReference type="GO" id="GO:0006355">
    <property type="term" value="P:regulation of DNA-templated transcription"/>
    <property type="evidence" value="ECO:0007669"/>
    <property type="project" value="InterPro"/>
</dbReference>
<dbReference type="Pfam" id="PF02805">
    <property type="entry name" value="Ada_Zn_binding"/>
    <property type="match status" value="1"/>
</dbReference>
<dbReference type="GO" id="GO:0008270">
    <property type="term" value="F:zinc ion binding"/>
    <property type="evidence" value="ECO:0007669"/>
    <property type="project" value="InterPro"/>
</dbReference>
<dbReference type="OrthoDB" id="894286at2"/>
<evidence type="ECO:0000259" key="2">
    <source>
        <dbReference type="Pfam" id="PF02805"/>
    </source>
</evidence>
<dbReference type="GO" id="GO:0003677">
    <property type="term" value="F:DNA binding"/>
    <property type="evidence" value="ECO:0007669"/>
    <property type="project" value="InterPro"/>
</dbReference>